<accession>A0ABN3RHQ9</accession>
<evidence type="ECO:0000256" key="1">
    <source>
        <dbReference type="SAM" id="MobiDB-lite"/>
    </source>
</evidence>
<name>A0ABN3RHQ9_9ACTN</name>
<keyword evidence="2" id="KW-1133">Transmembrane helix</keyword>
<evidence type="ECO:0000256" key="2">
    <source>
        <dbReference type="SAM" id="Phobius"/>
    </source>
</evidence>
<reference evidence="3 4" key="1">
    <citation type="journal article" date="2019" name="Int. J. Syst. Evol. Microbiol.">
        <title>The Global Catalogue of Microorganisms (GCM) 10K type strain sequencing project: providing services to taxonomists for standard genome sequencing and annotation.</title>
        <authorList>
            <consortium name="The Broad Institute Genomics Platform"/>
            <consortium name="The Broad Institute Genome Sequencing Center for Infectious Disease"/>
            <person name="Wu L."/>
            <person name="Ma J."/>
        </authorList>
    </citation>
    <scope>NUCLEOTIDE SEQUENCE [LARGE SCALE GENOMIC DNA]</scope>
    <source>
        <strain evidence="3 4">JCM 4524</strain>
    </source>
</reference>
<dbReference type="EMBL" id="BAAASJ010000099">
    <property type="protein sequence ID" value="GAA2652518.1"/>
    <property type="molecule type" value="Genomic_DNA"/>
</dbReference>
<gene>
    <name evidence="3" type="ORF">GCM10010307_63270</name>
</gene>
<feature type="transmembrane region" description="Helical" evidence="2">
    <location>
        <begin position="135"/>
        <end position="156"/>
    </location>
</feature>
<comment type="caution">
    <text evidence="3">The sequence shown here is derived from an EMBL/GenBank/DDBJ whole genome shotgun (WGS) entry which is preliminary data.</text>
</comment>
<evidence type="ECO:0008006" key="5">
    <source>
        <dbReference type="Google" id="ProtNLM"/>
    </source>
</evidence>
<protein>
    <recommendedName>
        <fullName evidence="5">Tat pathway signal sequence domain protein</fullName>
    </recommendedName>
</protein>
<feature type="region of interest" description="Disordered" evidence="1">
    <location>
        <begin position="54"/>
        <end position="131"/>
    </location>
</feature>
<evidence type="ECO:0000313" key="3">
    <source>
        <dbReference type="EMBL" id="GAA2652518.1"/>
    </source>
</evidence>
<keyword evidence="2" id="KW-0812">Transmembrane</keyword>
<keyword evidence="4" id="KW-1185">Reference proteome</keyword>
<proteinExistence type="predicted"/>
<sequence length="161" mass="16310">MAPEHREGVIDMTPWLRTLSTAGLLLVLGAAPAPVSYAWPASKSSLVAPSTASYAVEPAPTESRAGSSAGVGRQRPGRQASPEEDAGAIRTEIDPGVPEVPDIPVGPETGVGSDVGSEPSRHAAPPSSSQPVLRVLPLGGGLVLIGLGLGLAFLGLRVRRG</sequence>
<organism evidence="3 4">
    <name type="scientific">Streptomyces vastus</name>
    <dbReference type="NCBI Taxonomy" id="285451"/>
    <lineage>
        <taxon>Bacteria</taxon>
        <taxon>Bacillati</taxon>
        <taxon>Actinomycetota</taxon>
        <taxon>Actinomycetes</taxon>
        <taxon>Kitasatosporales</taxon>
        <taxon>Streptomycetaceae</taxon>
        <taxon>Streptomyces</taxon>
    </lineage>
</organism>
<keyword evidence="2" id="KW-0472">Membrane</keyword>
<dbReference type="Proteomes" id="UP001500151">
    <property type="component" value="Unassembled WGS sequence"/>
</dbReference>
<evidence type="ECO:0000313" key="4">
    <source>
        <dbReference type="Proteomes" id="UP001500151"/>
    </source>
</evidence>